<dbReference type="STRING" id="1841610.A6X21_06535"/>
<evidence type="ECO:0000313" key="2">
    <source>
        <dbReference type="EMBL" id="ODA29991.1"/>
    </source>
</evidence>
<evidence type="ECO:0000256" key="1">
    <source>
        <dbReference type="SAM" id="MobiDB-lite"/>
    </source>
</evidence>
<organism evidence="2 3">
    <name type="scientific">Planctopirus hydrillae</name>
    <dbReference type="NCBI Taxonomy" id="1841610"/>
    <lineage>
        <taxon>Bacteria</taxon>
        <taxon>Pseudomonadati</taxon>
        <taxon>Planctomycetota</taxon>
        <taxon>Planctomycetia</taxon>
        <taxon>Planctomycetales</taxon>
        <taxon>Planctomycetaceae</taxon>
        <taxon>Planctopirus</taxon>
    </lineage>
</organism>
<protein>
    <submittedName>
        <fullName evidence="2">Uncharacterized protein</fullName>
    </submittedName>
</protein>
<feature type="compositionally biased region" description="Polar residues" evidence="1">
    <location>
        <begin position="85"/>
        <end position="97"/>
    </location>
</feature>
<dbReference type="EMBL" id="LYDR01000116">
    <property type="protein sequence ID" value="ODA29991.1"/>
    <property type="molecule type" value="Genomic_DNA"/>
</dbReference>
<dbReference type="Proteomes" id="UP000094828">
    <property type="component" value="Unassembled WGS sequence"/>
</dbReference>
<proteinExistence type="predicted"/>
<evidence type="ECO:0000313" key="3">
    <source>
        <dbReference type="Proteomes" id="UP000094828"/>
    </source>
</evidence>
<feature type="region of interest" description="Disordered" evidence="1">
    <location>
        <begin position="76"/>
        <end position="97"/>
    </location>
</feature>
<keyword evidence="3" id="KW-1185">Reference proteome</keyword>
<dbReference type="AlphaFoldDB" id="A0A1C3E9S5"/>
<comment type="caution">
    <text evidence="2">The sequence shown here is derived from an EMBL/GenBank/DDBJ whole genome shotgun (WGS) entry which is preliminary data.</text>
</comment>
<sequence>MREYTPNDDSQHGLAMVGRASISDPGHEFPLVSWNNRDIPLLEYAKLLFQNKRTLVDSGCRRLTVITHFGDDFPAGHLPAGSAHPGNSISPGSFHGS</sequence>
<name>A0A1C3E9S5_9PLAN</name>
<gene>
    <name evidence="2" type="ORF">A6X21_06535</name>
</gene>
<accession>A0A1C3E9S5</accession>
<reference evidence="2 3" key="1">
    <citation type="submission" date="2016-05" db="EMBL/GenBank/DDBJ databases">
        <title>Genomic and physiological characterization of Planctopirus sp. isolated from fresh water lake.</title>
        <authorList>
            <person name="Subhash Y."/>
            <person name="Ramana C."/>
        </authorList>
    </citation>
    <scope>NUCLEOTIDE SEQUENCE [LARGE SCALE GENOMIC DNA]</scope>
    <source>
        <strain evidence="2 3">JC280</strain>
    </source>
</reference>